<comment type="function">
    <text evidence="6">Plays a role in the regulation of innate resistance to pathogens, inflammatory reactions, possibly clearance of self-components and female fertility.</text>
</comment>
<dbReference type="PANTHER" id="PTHR46943:SF1">
    <property type="entry name" value="PENTRAXIN-RELATED PROTEIN PTX3"/>
    <property type="match status" value="1"/>
</dbReference>
<dbReference type="InterPro" id="IPR001759">
    <property type="entry name" value="PTX_dom"/>
</dbReference>
<dbReference type="OMA" id="ISCDCQR"/>
<dbReference type="GO" id="GO:0001872">
    <property type="term" value="F:(1-&gt;3)-beta-D-glucan binding"/>
    <property type="evidence" value="ECO:0007669"/>
    <property type="project" value="Ensembl"/>
</dbReference>
<dbReference type="InterPro" id="IPR013320">
    <property type="entry name" value="ConA-like_dom_sf"/>
</dbReference>
<evidence type="ECO:0000256" key="1">
    <source>
        <dbReference type="ARBA" id="ARBA00004613"/>
    </source>
</evidence>
<dbReference type="InParanoid" id="A0A672UK75"/>
<name>A0A672UK75_STRHB</name>
<evidence type="ECO:0000256" key="9">
    <source>
        <dbReference type="ARBA" id="ARBA00083262"/>
    </source>
</evidence>
<keyword evidence="14" id="KW-1185">Reference proteome</keyword>
<feature type="chain" id="PRO_5025689382" description="Pentraxin-related protein PTX3" evidence="11">
    <location>
        <begin position="22"/>
        <end position="431"/>
    </location>
</feature>
<evidence type="ECO:0000256" key="11">
    <source>
        <dbReference type="SAM" id="SignalP"/>
    </source>
</evidence>
<dbReference type="InterPro" id="IPR006558">
    <property type="entry name" value="LamG-like"/>
</dbReference>
<keyword evidence="4" id="KW-1015">Disulfide bond</keyword>
<evidence type="ECO:0000256" key="7">
    <source>
        <dbReference type="ARBA" id="ARBA00064758"/>
    </source>
</evidence>
<keyword evidence="5" id="KW-0325">Glycoprotein</keyword>
<evidence type="ECO:0000259" key="12">
    <source>
        <dbReference type="PROSITE" id="PS51828"/>
    </source>
</evidence>
<evidence type="ECO:0000256" key="10">
    <source>
        <dbReference type="PROSITE-ProRule" id="PRU01172"/>
    </source>
</evidence>
<dbReference type="GeneID" id="115612359"/>
<dbReference type="Ensembl" id="ENSSHBT00005017336.1">
    <property type="protein sequence ID" value="ENSSHBP00005014425.1"/>
    <property type="gene ID" value="ENSSHBG00005012656.1"/>
</dbReference>
<dbReference type="PROSITE" id="PS51828">
    <property type="entry name" value="PTX_2"/>
    <property type="match status" value="1"/>
</dbReference>
<organism evidence="13 14">
    <name type="scientific">Strigops habroptila</name>
    <name type="common">Kakapo</name>
    <dbReference type="NCBI Taxonomy" id="2489341"/>
    <lineage>
        <taxon>Eukaryota</taxon>
        <taxon>Metazoa</taxon>
        <taxon>Chordata</taxon>
        <taxon>Craniata</taxon>
        <taxon>Vertebrata</taxon>
        <taxon>Euteleostomi</taxon>
        <taxon>Archelosauria</taxon>
        <taxon>Archosauria</taxon>
        <taxon>Dinosauria</taxon>
        <taxon>Saurischia</taxon>
        <taxon>Theropoda</taxon>
        <taxon>Coelurosauria</taxon>
        <taxon>Aves</taxon>
        <taxon>Neognathae</taxon>
        <taxon>Neoaves</taxon>
        <taxon>Telluraves</taxon>
        <taxon>Australaves</taxon>
        <taxon>Psittaciformes</taxon>
        <taxon>Psittacidae</taxon>
        <taxon>Strigops</taxon>
    </lineage>
</organism>
<protein>
    <recommendedName>
        <fullName evidence="8">Pentraxin-related protein PTX3</fullName>
    </recommendedName>
    <alternativeName>
        <fullName evidence="9">Pentaxin-related protein PTX3</fullName>
    </alternativeName>
</protein>
<dbReference type="GO" id="GO:0001849">
    <property type="term" value="F:complement component C1q complex binding"/>
    <property type="evidence" value="ECO:0007669"/>
    <property type="project" value="Ensembl"/>
</dbReference>
<comment type="caution">
    <text evidence="10">Lacks conserved residue(s) required for the propagation of feature annotation.</text>
</comment>
<evidence type="ECO:0000256" key="6">
    <source>
        <dbReference type="ARBA" id="ARBA00057134"/>
    </source>
</evidence>
<dbReference type="SUPFAM" id="SSF49899">
    <property type="entry name" value="Concanavalin A-like lectins/glucanases"/>
    <property type="match status" value="1"/>
</dbReference>
<dbReference type="GO" id="GO:0030198">
    <property type="term" value="P:extracellular matrix organization"/>
    <property type="evidence" value="ECO:0007669"/>
    <property type="project" value="Ensembl"/>
</dbReference>
<gene>
    <name evidence="13" type="primary">PTX3</name>
</gene>
<dbReference type="InterPro" id="IPR058832">
    <property type="entry name" value="PTX3_N"/>
</dbReference>
<dbReference type="OrthoDB" id="10009351at2759"/>
<dbReference type="SMART" id="SM00560">
    <property type="entry name" value="LamGL"/>
    <property type="match status" value="1"/>
</dbReference>
<dbReference type="GO" id="GO:0005615">
    <property type="term" value="C:extracellular space"/>
    <property type="evidence" value="ECO:0007669"/>
    <property type="project" value="Ensembl"/>
</dbReference>
<evidence type="ECO:0000256" key="3">
    <source>
        <dbReference type="ARBA" id="ARBA00022729"/>
    </source>
</evidence>
<dbReference type="RefSeq" id="XP_030352441.1">
    <property type="nucleotide sequence ID" value="XM_030496581.1"/>
</dbReference>
<dbReference type="Gene3D" id="2.60.120.200">
    <property type="match status" value="1"/>
</dbReference>
<reference evidence="13" key="3">
    <citation type="submission" date="2025-09" db="UniProtKB">
        <authorList>
            <consortium name="Ensembl"/>
        </authorList>
    </citation>
    <scope>IDENTIFICATION</scope>
</reference>
<dbReference type="GO" id="GO:0031012">
    <property type="term" value="C:extracellular matrix"/>
    <property type="evidence" value="ECO:0007669"/>
    <property type="project" value="Ensembl"/>
</dbReference>
<dbReference type="SMART" id="SM00159">
    <property type="entry name" value="PTX"/>
    <property type="match status" value="1"/>
</dbReference>
<dbReference type="PRINTS" id="PR00895">
    <property type="entry name" value="PENTAXIN"/>
</dbReference>
<dbReference type="Pfam" id="PF26206">
    <property type="entry name" value="PTX3_N"/>
    <property type="match status" value="1"/>
</dbReference>
<evidence type="ECO:0000256" key="2">
    <source>
        <dbReference type="ARBA" id="ARBA00022525"/>
    </source>
</evidence>
<reference evidence="13 14" key="1">
    <citation type="submission" date="2019-11" db="EMBL/GenBank/DDBJ databases">
        <title>Strigops habroptila (kakapo) genome, bStrHab1, primary haplotype, v2.</title>
        <authorList>
            <person name="Jarvis E.D."/>
            <person name="Howard J."/>
            <person name="Rhie A."/>
            <person name="Phillippy A."/>
            <person name="Korlach J."/>
            <person name="Digby A."/>
            <person name="Iorns D."/>
            <person name="Eason D."/>
            <person name="Robertson B."/>
            <person name="Raemaekers T."/>
            <person name="Howe K."/>
            <person name="Lewin H."/>
            <person name="Damas J."/>
            <person name="Hastie A."/>
            <person name="Tracey A."/>
            <person name="Chow W."/>
            <person name="Fedrigo O."/>
        </authorList>
    </citation>
    <scope>NUCLEOTIDE SEQUENCE [LARGE SCALE GENOMIC DNA]</scope>
</reference>
<dbReference type="GO" id="GO:0046790">
    <property type="term" value="F:virion binding"/>
    <property type="evidence" value="ECO:0007669"/>
    <property type="project" value="Ensembl"/>
</dbReference>
<evidence type="ECO:0000256" key="5">
    <source>
        <dbReference type="ARBA" id="ARBA00023180"/>
    </source>
</evidence>
<feature type="signal peptide" evidence="11">
    <location>
        <begin position="1"/>
        <end position="21"/>
    </location>
</feature>
<comment type="subcellular location">
    <subcellularLocation>
        <location evidence="1">Secreted</location>
    </subcellularLocation>
</comment>
<evidence type="ECO:0000256" key="8">
    <source>
        <dbReference type="ARBA" id="ARBA00073233"/>
    </source>
</evidence>
<keyword evidence="2" id="KW-0964">Secreted</keyword>
<dbReference type="GO" id="GO:0042802">
    <property type="term" value="F:identical protein binding"/>
    <property type="evidence" value="ECO:0007669"/>
    <property type="project" value="Ensembl"/>
</dbReference>
<dbReference type="AlphaFoldDB" id="A0A672UK75"/>
<dbReference type="CTD" id="5806"/>
<dbReference type="Pfam" id="PF00354">
    <property type="entry name" value="Pentaxin"/>
    <property type="match status" value="1"/>
</dbReference>
<evidence type="ECO:0000313" key="14">
    <source>
        <dbReference type="Proteomes" id="UP000472266"/>
    </source>
</evidence>
<dbReference type="GO" id="GO:0046597">
    <property type="term" value="P:host-mediated suppression of symbiont invasion"/>
    <property type="evidence" value="ECO:0007669"/>
    <property type="project" value="Ensembl"/>
</dbReference>
<feature type="domain" description="Pentraxin (PTX)" evidence="12">
    <location>
        <begin position="229"/>
        <end position="431"/>
    </location>
</feature>
<proteinExistence type="predicted"/>
<dbReference type="PROSITE" id="PS00289">
    <property type="entry name" value="PTX_1"/>
    <property type="match status" value="1"/>
</dbReference>
<dbReference type="GO" id="GO:0044871">
    <property type="term" value="P:negative regulation by host of viral glycoprotein metabolic process"/>
    <property type="evidence" value="ECO:0007669"/>
    <property type="project" value="Ensembl"/>
</dbReference>
<dbReference type="GO" id="GO:0045429">
    <property type="term" value="P:positive regulation of nitric oxide biosynthetic process"/>
    <property type="evidence" value="ECO:0007669"/>
    <property type="project" value="Ensembl"/>
</dbReference>
<keyword evidence="3 11" id="KW-0732">Signal</keyword>
<comment type="subunit">
    <text evidence="7">Homooctamer; disulfide-linked. Binds to C1q.</text>
</comment>
<reference evidence="13" key="2">
    <citation type="submission" date="2025-08" db="UniProtKB">
        <authorList>
            <consortium name="Ensembl"/>
        </authorList>
    </citation>
    <scope>IDENTIFICATION</scope>
</reference>
<dbReference type="FunFam" id="2.60.120.200:FF:000110">
    <property type="entry name" value="pentraxin-related protein PTX3"/>
    <property type="match status" value="1"/>
</dbReference>
<dbReference type="InterPro" id="IPR030476">
    <property type="entry name" value="Pentaxin_CS"/>
</dbReference>
<dbReference type="GO" id="GO:0001878">
    <property type="term" value="P:response to yeast"/>
    <property type="evidence" value="ECO:0007669"/>
    <property type="project" value="Ensembl"/>
</dbReference>
<accession>A0A672UK75</accession>
<dbReference type="PANTHER" id="PTHR46943">
    <property type="entry name" value="PENTRAXIN-RELATED PROTEIN PTX3"/>
    <property type="match status" value="1"/>
</dbReference>
<dbReference type="GO" id="GO:0008228">
    <property type="term" value="P:opsonization"/>
    <property type="evidence" value="ECO:0007669"/>
    <property type="project" value="Ensembl"/>
</dbReference>
<dbReference type="GO" id="GO:0050766">
    <property type="term" value="P:positive regulation of phagocytosis"/>
    <property type="evidence" value="ECO:0007669"/>
    <property type="project" value="Ensembl"/>
</dbReference>
<evidence type="ECO:0000256" key="4">
    <source>
        <dbReference type="ARBA" id="ARBA00023157"/>
    </source>
</evidence>
<dbReference type="KEGG" id="shab:115612359"/>
<evidence type="ECO:0000313" key="13">
    <source>
        <dbReference type="Ensembl" id="ENSSHBP00005014425.1"/>
    </source>
</evidence>
<dbReference type="Proteomes" id="UP000472266">
    <property type="component" value="Chromosome 9"/>
</dbReference>
<dbReference type="GeneTree" id="ENSGT01100000263515"/>
<sequence>MLPQKILSLLTLFCVFRASISVLDEDDDYDLMYVNLDNEIDSPVLGTEETVSCDCQREHTKWDKLFIMLENSQMKENIMLQAMDEILKVDLQTLKAELSQLTTNLAGTLAATFEKVTSHIVSQVEQALVRNGDLAGEAKRLHESEQGKLLEQILLLGHNVSSRLGRLESSWLRRCEVEAQETAFHQDKFSPSRGDDPILNSLWKELQQTRTELKASQKWAAQHLLPAGCETAILFPMRSKKIFGSVHPTAGMTLHSFTACIWIKVTEALNKTIVFSYGTKLNPYEIQLYLSQESAVLVVGGDQHKLVVKNVVVPGKWIHLCGTWSSENGSASLWLNGELTATASDIANAHTVPNGGILQIGQEKNGCCVGGGFDEALAFSGKLTGFNMWDRVLSAKETAAQSGEDACSMRGNIIGWGVTEVLLYGGAQYIS</sequence>
<dbReference type="InterPro" id="IPR042837">
    <property type="entry name" value="PTX3"/>
</dbReference>